<name>A0A2W7I5V5_9FLAO</name>
<sequence length="64" mass="7051">MKKPTGFVATCQCDEIIGVIDVDRTTPKDTGSLLGNWLSRGCKIEPRFSGTWSVTITSCKCKRN</sequence>
<organism evidence="1 2">
    <name type="scientific">Mesonia algae</name>
    <dbReference type="NCBI Taxonomy" id="213248"/>
    <lineage>
        <taxon>Bacteria</taxon>
        <taxon>Pseudomonadati</taxon>
        <taxon>Bacteroidota</taxon>
        <taxon>Flavobacteriia</taxon>
        <taxon>Flavobacteriales</taxon>
        <taxon>Flavobacteriaceae</taxon>
        <taxon>Mesonia</taxon>
    </lineage>
</organism>
<gene>
    <name evidence="1" type="ORF">LX95_01290</name>
</gene>
<evidence type="ECO:0000313" key="1">
    <source>
        <dbReference type="EMBL" id="PZW41609.1"/>
    </source>
</evidence>
<evidence type="ECO:0000313" key="2">
    <source>
        <dbReference type="Proteomes" id="UP000249542"/>
    </source>
</evidence>
<reference evidence="1 2" key="1">
    <citation type="submission" date="2018-06" db="EMBL/GenBank/DDBJ databases">
        <title>Genomic Encyclopedia of Archaeal and Bacterial Type Strains, Phase II (KMG-II): from individual species to whole genera.</title>
        <authorList>
            <person name="Goeker M."/>
        </authorList>
    </citation>
    <scope>NUCLEOTIDE SEQUENCE [LARGE SCALE GENOMIC DNA]</scope>
    <source>
        <strain evidence="1 2">DSM 15361</strain>
    </source>
</reference>
<dbReference type="AlphaFoldDB" id="A0A2W7I5V5"/>
<protein>
    <submittedName>
        <fullName evidence="1">Uncharacterized protein</fullName>
    </submittedName>
</protein>
<proteinExistence type="predicted"/>
<dbReference type="RefSeq" id="WP_111540614.1">
    <property type="nucleotide sequence ID" value="NZ_QKYV01000003.1"/>
</dbReference>
<accession>A0A2W7I5V5</accession>
<comment type="caution">
    <text evidence="1">The sequence shown here is derived from an EMBL/GenBank/DDBJ whole genome shotgun (WGS) entry which is preliminary data.</text>
</comment>
<keyword evidence="2" id="KW-1185">Reference proteome</keyword>
<dbReference type="EMBL" id="QKYV01000003">
    <property type="protein sequence ID" value="PZW41609.1"/>
    <property type="molecule type" value="Genomic_DNA"/>
</dbReference>
<dbReference type="Proteomes" id="UP000249542">
    <property type="component" value="Unassembled WGS sequence"/>
</dbReference>